<reference evidence="12" key="1">
    <citation type="journal article" date="2016" name="Nat. Genet.">
        <title>The genome sequences of Arachis duranensis and Arachis ipaensis, the diploid ancestors of cultivated peanut.</title>
        <authorList>
            <person name="Bertioli D.J."/>
            <person name="Cannon S.B."/>
            <person name="Froenicke L."/>
            <person name="Huang G."/>
            <person name="Farmer A.D."/>
            <person name="Cannon E.K."/>
            <person name="Liu X."/>
            <person name="Gao D."/>
            <person name="Clevenger J."/>
            <person name="Dash S."/>
            <person name="Ren L."/>
            <person name="Moretzsohn M.C."/>
            <person name="Shirasawa K."/>
            <person name="Huang W."/>
            <person name="Vidigal B."/>
            <person name="Abernathy B."/>
            <person name="Chu Y."/>
            <person name="Niederhuth C.E."/>
            <person name="Umale P."/>
            <person name="Araujo A.C."/>
            <person name="Kozik A."/>
            <person name="Kim K.D."/>
            <person name="Burow M.D."/>
            <person name="Varshney R.K."/>
            <person name="Wang X."/>
            <person name="Zhang X."/>
            <person name="Barkley N."/>
            <person name="Guimaraes P.M."/>
            <person name="Isobe S."/>
            <person name="Guo B."/>
            <person name="Liao B."/>
            <person name="Stalker H.T."/>
            <person name="Schmitz R.J."/>
            <person name="Scheffler B.E."/>
            <person name="Leal-Bertioli S.C."/>
            <person name="Xun X."/>
            <person name="Jackson S.A."/>
            <person name="Michelmore R."/>
            <person name="Ozias-Akins P."/>
        </authorList>
    </citation>
    <scope>NUCLEOTIDE SEQUENCE [LARGE SCALE GENOMIC DNA]</scope>
    <source>
        <strain evidence="12">cv. V14167</strain>
    </source>
</reference>
<dbReference type="GO" id="GO:0008515">
    <property type="term" value="F:sucrose transmembrane transporter activity"/>
    <property type="evidence" value="ECO:0007669"/>
    <property type="project" value="UniProtKB-ARBA"/>
</dbReference>
<evidence type="ECO:0000313" key="12">
    <source>
        <dbReference type="Proteomes" id="UP000515211"/>
    </source>
</evidence>
<keyword evidence="3 10" id="KW-0813">Transport</keyword>
<dbReference type="InterPro" id="IPR047664">
    <property type="entry name" value="SWEET"/>
</dbReference>
<evidence type="ECO:0000256" key="4">
    <source>
        <dbReference type="ARBA" id="ARBA00022475"/>
    </source>
</evidence>
<keyword evidence="7" id="KW-0677">Repeat</keyword>
<dbReference type="GeneID" id="107463603"/>
<evidence type="ECO:0000256" key="3">
    <source>
        <dbReference type="ARBA" id="ARBA00022448"/>
    </source>
</evidence>
<dbReference type="Gene3D" id="1.20.1280.290">
    <property type="match status" value="2"/>
</dbReference>
<evidence type="ECO:0000256" key="2">
    <source>
        <dbReference type="ARBA" id="ARBA00007809"/>
    </source>
</evidence>
<dbReference type="KEGG" id="adu:107463603"/>
<dbReference type="OrthoDB" id="409725at2759"/>
<evidence type="ECO:0000256" key="7">
    <source>
        <dbReference type="ARBA" id="ARBA00022737"/>
    </source>
</evidence>
<feature type="transmembrane region" description="Helical" evidence="10">
    <location>
        <begin position="130"/>
        <end position="150"/>
    </location>
</feature>
<dbReference type="GO" id="GO:0005886">
    <property type="term" value="C:plasma membrane"/>
    <property type="evidence" value="ECO:0007669"/>
    <property type="project" value="UniProtKB-SubCell"/>
</dbReference>
<evidence type="ECO:0000256" key="10">
    <source>
        <dbReference type="RuleBase" id="RU910715"/>
    </source>
</evidence>
<evidence type="ECO:0000313" key="13">
    <source>
        <dbReference type="RefSeq" id="XP_015937914.1"/>
    </source>
</evidence>
<feature type="transmembrane region" description="Helical" evidence="10">
    <location>
        <begin position="6"/>
        <end position="32"/>
    </location>
</feature>
<evidence type="ECO:0000256" key="8">
    <source>
        <dbReference type="ARBA" id="ARBA00022989"/>
    </source>
</evidence>
<dbReference type="FunFam" id="1.20.1280.290:FF:000001">
    <property type="entry name" value="Bidirectional sugar transporter SWEET"/>
    <property type="match status" value="1"/>
</dbReference>
<keyword evidence="4" id="KW-1003">Cell membrane</keyword>
<feature type="compositionally biased region" description="Basic and acidic residues" evidence="11">
    <location>
        <begin position="219"/>
        <end position="228"/>
    </location>
</feature>
<keyword evidence="6 10" id="KW-0812">Transmembrane</keyword>
<keyword evidence="8 10" id="KW-1133">Transmembrane helix</keyword>
<sequence>MAHSPLVFIFGILGNIASFVCFLAPLPTFYRVCKKKSTEGFQSIPYVAALFSAMLWIFYAYVKTGETLLITINAFGCVIETIYLAIFITYCPKKVRMSTLRMILLLNFGGFCTIVLLTHILAKGANRPKLLGWICVVFATSVFAAPLSIIRTVIRTKSVEFLPFPLSLLLFISAIMWLLYGIFLKDIYVTLPNVVGLTFGTVQMVLYAMYRNKKPVQDEKLPEHKAADIENNIEQSVEDEKKKQKEEEKRDTEKVEVVVKNIEMKETKEEKEKEKNEDSSSQEENNQTEVKDKNDNNNNKS</sequence>
<dbReference type="InterPro" id="IPR004316">
    <property type="entry name" value="SWEET_rpt"/>
</dbReference>
<dbReference type="GO" id="GO:0051119">
    <property type="term" value="F:sugar transmembrane transporter activity"/>
    <property type="evidence" value="ECO:0007669"/>
    <property type="project" value="InterPro"/>
</dbReference>
<protein>
    <recommendedName>
        <fullName evidence="10">Bidirectional sugar transporter SWEET</fullName>
    </recommendedName>
</protein>
<dbReference type="InterPro" id="IPR036259">
    <property type="entry name" value="MFS_trans_sf"/>
</dbReference>
<comment type="subcellular location">
    <subcellularLocation>
        <location evidence="1 10">Cell membrane</location>
        <topology evidence="1 10">Multi-pass membrane protein</topology>
    </subcellularLocation>
</comment>
<feature type="transmembrane region" description="Helical" evidence="10">
    <location>
        <begin position="189"/>
        <end position="210"/>
    </location>
</feature>
<dbReference type="SUPFAM" id="SSF103473">
    <property type="entry name" value="MFS general substrate transporter"/>
    <property type="match status" value="1"/>
</dbReference>
<feature type="transmembrane region" description="Helical" evidence="10">
    <location>
        <begin position="162"/>
        <end position="183"/>
    </location>
</feature>
<feature type="transmembrane region" description="Helical" evidence="10">
    <location>
        <begin position="44"/>
        <end position="62"/>
    </location>
</feature>
<organism evidence="12 13">
    <name type="scientific">Arachis duranensis</name>
    <name type="common">Wild peanut</name>
    <dbReference type="NCBI Taxonomy" id="130453"/>
    <lineage>
        <taxon>Eukaryota</taxon>
        <taxon>Viridiplantae</taxon>
        <taxon>Streptophyta</taxon>
        <taxon>Embryophyta</taxon>
        <taxon>Tracheophyta</taxon>
        <taxon>Spermatophyta</taxon>
        <taxon>Magnoliopsida</taxon>
        <taxon>eudicotyledons</taxon>
        <taxon>Gunneridae</taxon>
        <taxon>Pentapetalae</taxon>
        <taxon>rosids</taxon>
        <taxon>fabids</taxon>
        <taxon>Fabales</taxon>
        <taxon>Fabaceae</taxon>
        <taxon>Papilionoideae</taxon>
        <taxon>50 kb inversion clade</taxon>
        <taxon>dalbergioids sensu lato</taxon>
        <taxon>Dalbergieae</taxon>
        <taxon>Pterocarpus clade</taxon>
        <taxon>Arachis</taxon>
    </lineage>
</organism>
<dbReference type="AlphaFoldDB" id="A0A6P4BDL6"/>
<comment type="function">
    <text evidence="10">Mediates both low-affinity uptake and efflux of sugar across the membrane.</text>
</comment>
<feature type="transmembrane region" description="Helical" evidence="10">
    <location>
        <begin position="68"/>
        <end position="91"/>
    </location>
</feature>
<keyword evidence="12" id="KW-1185">Reference proteome</keyword>
<keyword evidence="9 10" id="KW-0472">Membrane</keyword>
<reference evidence="13" key="2">
    <citation type="submission" date="2025-08" db="UniProtKB">
        <authorList>
            <consortium name="RefSeq"/>
        </authorList>
    </citation>
    <scope>IDENTIFICATION</scope>
    <source>
        <tissue evidence="13">Whole plant</tissue>
    </source>
</reference>
<feature type="region of interest" description="Disordered" evidence="11">
    <location>
        <begin position="219"/>
        <end position="301"/>
    </location>
</feature>
<dbReference type="PANTHER" id="PTHR10791:SF22">
    <property type="entry name" value="BIDIRECTIONAL SUGAR TRANSPORTER SWEET11"/>
    <property type="match status" value="1"/>
</dbReference>
<evidence type="ECO:0000256" key="1">
    <source>
        <dbReference type="ARBA" id="ARBA00004651"/>
    </source>
</evidence>
<keyword evidence="5 10" id="KW-0762">Sugar transport</keyword>
<feature type="compositionally biased region" description="Basic and acidic residues" evidence="11">
    <location>
        <begin position="238"/>
        <end position="278"/>
    </location>
</feature>
<dbReference type="FunFam" id="1.20.1280.290:FF:000003">
    <property type="entry name" value="Bidirectional sugar transporter SWEET"/>
    <property type="match status" value="1"/>
</dbReference>
<name>A0A6P4BDL6_ARADU</name>
<gene>
    <name evidence="13" type="primary">LOC107463603</name>
</gene>
<proteinExistence type="inferred from homology"/>
<feature type="transmembrane region" description="Helical" evidence="10">
    <location>
        <begin position="103"/>
        <end position="124"/>
    </location>
</feature>
<dbReference type="Pfam" id="PF03083">
    <property type="entry name" value="MtN3_slv"/>
    <property type="match status" value="2"/>
</dbReference>
<dbReference type="RefSeq" id="XP_015937914.1">
    <property type="nucleotide sequence ID" value="XM_016082428.3"/>
</dbReference>
<accession>A0A6P4BDL6</accession>
<evidence type="ECO:0000256" key="5">
    <source>
        <dbReference type="ARBA" id="ARBA00022597"/>
    </source>
</evidence>
<evidence type="ECO:0000256" key="9">
    <source>
        <dbReference type="ARBA" id="ARBA00023136"/>
    </source>
</evidence>
<evidence type="ECO:0000256" key="6">
    <source>
        <dbReference type="ARBA" id="ARBA00022692"/>
    </source>
</evidence>
<dbReference type="PANTHER" id="PTHR10791">
    <property type="entry name" value="RAG1-ACTIVATING PROTEIN 1"/>
    <property type="match status" value="1"/>
</dbReference>
<comment type="similarity">
    <text evidence="2 10">Belongs to the SWEET sugar transporter family.</text>
</comment>
<evidence type="ECO:0000256" key="11">
    <source>
        <dbReference type="SAM" id="MobiDB-lite"/>
    </source>
</evidence>
<dbReference type="Proteomes" id="UP000515211">
    <property type="component" value="Chromosome 8"/>
</dbReference>